<reference evidence="1" key="2">
    <citation type="submission" date="2017-10" db="EMBL/GenBank/DDBJ databases">
        <title>Ladona fulva Genome sequencing and assembly.</title>
        <authorList>
            <person name="Murali S."/>
            <person name="Richards S."/>
            <person name="Bandaranaike D."/>
            <person name="Bellair M."/>
            <person name="Blankenburg K."/>
            <person name="Chao H."/>
            <person name="Dinh H."/>
            <person name="Doddapaneni H."/>
            <person name="Dugan-Rocha S."/>
            <person name="Elkadiri S."/>
            <person name="Gnanaolivu R."/>
            <person name="Hernandez B."/>
            <person name="Skinner E."/>
            <person name="Javaid M."/>
            <person name="Lee S."/>
            <person name="Li M."/>
            <person name="Ming W."/>
            <person name="Munidasa M."/>
            <person name="Muniz J."/>
            <person name="Nguyen L."/>
            <person name="Hughes D."/>
            <person name="Osuji N."/>
            <person name="Pu L.-L."/>
            <person name="Puazo M."/>
            <person name="Qu C."/>
            <person name="Quiroz J."/>
            <person name="Raj R."/>
            <person name="Weissenberger G."/>
            <person name="Xin Y."/>
            <person name="Zou X."/>
            <person name="Han Y."/>
            <person name="Worley K."/>
            <person name="Muzny D."/>
            <person name="Gibbs R."/>
        </authorList>
    </citation>
    <scope>NUCLEOTIDE SEQUENCE</scope>
    <source>
        <strain evidence="1">Sampled in the wild</strain>
    </source>
</reference>
<evidence type="ECO:0000313" key="2">
    <source>
        <dbReference type="Proteomes" id="UP000792457"/>
    </source>
</evidence>
<accession>A0A8K0JYP4</accession>
<sequence length="262" mass="30212">MIQLYIRIISVDYVKSRSSGSSIPSVKELSSDAVAYLKRCLLKDPLSTNSVIQRVLCLWSAHFVQSDNVLQDIYEEGLRTFIENIKDGKIEDNSKLLCLLTIFEVSEDKEKKIIEHVFPHLLNLCNEEKIPFSNVYLSLIGRGKYSLLRALVAQEEAEKMWKITADEDPSFQNKLLKSFITNDGNINMREIFMRAYKRNVPWIEDVVSICVQAVLLQNIEAVRACLNVSGLKELWPLVYFDLWKLFLEYGRSNINLKAVIEE</sequence>
<gene>
    <name evidence="1" type="ORF">J437_LFUL006153</name>
</gene>
<organism evidence="1 2">
    <name type="scientific">Ladona fulva</name>
    <name type="common">Scarce chaser dragonfly</name>
    <name type="synonym">Libellula fulva</name>
    <dbReference type="NCBI Taxonomy" id="123851"/>
    <lineage>
        <taxon>Eukaryota</taxon>
        <taxon>Metazoa</taxon>
        <taxon>Ecdysozoa</taxon>
        <taxon>Arthropoda</taxon>
        <taxon>Hexapoda</taxon>
        <taxon>Insecta</taxon>
        <taxon>Pterygota</taxon>
        <taxon>Palaeoptera</taxon>
        <taxon>Odonata</taxon>
        <taxon>Epiprocta</taxon>
        <taxon>Anisoptera</taxon>
        <taxon>Libelluloidea</taxon>
        <taxon>Libellulidae</taxon>
        <taxon>Ladona</taxon>
    </lineage>
</organism>
<evidence type="ECO:0000313" key="1">
    <source>
        <dbReference type="EMBL" id="KAG8225130.1"/>
    </source>
</evidence>
<protein>
    <submittedName>
        <fullName evidence="1">Uncharacterized protein</fullName>
    </submittedName>
</protein>
<dbReference type="SUPFAM" id="SSF48371">
    <property type="entry name" value="ARM repeat"/>
    <property type="match status" value="1"/>
</dbReference>
<proteinExistence type="predicted"/>
<dbReference type="AlphaFoldDB" id="A0A8K0JYP4"/>
<keyword evidence="2" id="KW-1185">Reference proteome</keyword>
<feature type="non-terminal residue" evidence="1">
    <location>
        <position position="262"/>
    </location>
</feature>
<dbReference type="Proteomes" id="UP000792457">
    <property type="component" value="Unassembled WGS sequence"/>
</dbReference>
<dbReference type="InterPro" id="IPR016024">
    <property type="entry name" value="ARM-type_fold"/>
</dbReference>
<comment type="caution">
    <text evidence="1">The sequence shown here is derived from an EMBL/GenBank/DDBJ whole genome shotgun (WGS) entry which is preliminary data.</text>
</comment>
<name>A0A8K0JYP4_LADFU</name>
<reference evidence="1" key="1">
    <citation type="submission" date="2013-04" db="EMBL/GenBank/DDBJ databases">
        <authorList>
            <person name="Qu J."/>
            <person name="Murali S.C."/>
            <person name="Bandaranaike D."/>
            <person name="Bellair M."/>
            <person name="Blankenburg K."/>
            <person name="Chao H."/>
            <person name="Dinh H."/>
            <person name="Doddapaneni H."/>
            <person name="Downs B."/>
            <person name="Dugan-Rocha S."/>
            <person name="Elkadiri S."/>
            <person name="Gnanaolivu R.D."/>
            <person name="Hernandez B."/>
            <person name="Javaid M."/>
            <person name="Jayaseelan J.C."/>
            <person name="Lee S."/>
            <person name="Li M."/>
            <person name="Ming W."/>
            <person name="Munidasa M."/>
            <person name="Muniz J."/>
            <person name="Nguyen L."/>
            <person name="Ongeri F."/>
            <person name="Osuji N."/>
            <person name="Pu L.-L."/>
            <person name="Puazo M."/>
            <person name="Qu C."/>
            <person name="Quiroz J."/>
            <person name="Raj R."/>
            <person name="Weissenberger G."/>
            <person name="Xin Y."/>
            <person name="Zou X."/>
            <person name="Han Y."/>
            <person name="Richards S."/>
            <person name="Worley K."/>
            <person name="Muzny D."/>
            <person name="Gibbs R."/>
        </authorList>
    </citation>
    <scope>NUCLEOTIDE SEQUENCE</scope>
    <source>
        <strain evidence="1">Sampled in the wild</strain>
    </source>
</reference>
<dbReference type="EMBL" id="KZ308225">
    <property type="protein sequence ID" value="KAG8225130.1"/>
    <property type="molecule type" value="Genomic_DNA"/>
</dbReference>